<keyword evidence="1" id="KW-0472">Membrane</keyword>
<sequence length="344" mass="36217">MVWQLFSGDSAALFALLAGAGLALSSGGQQLHRGHRLRADRAGLAVRAVIIAVIALVIASVMPQEGPPAYGILLYYAAFFLLAIPFLHLGPKALFISAAAFGVITPILMQAMIPVLPDWTSYNPTLGHLLSDPASVVSQLLLTGTYPALPYLTFILAGMGLGRLNLRSTQVQGIIAGIGAALAILASVVSSVLMYMAGGYEALLATGLSEAALDEAIVYGPDYLPNTSAWWLAIATPHTNTPLALATSLGMSLLAVGLFQLIAHRAGRWLTPLAAAGTMTLTLYSAHLIALALEIHYGEPVLWFVVHLAAAFGFAWFWNRMVGQGPLEKLVALPVKATQRAVTG</sequence>
<keyword evidence="4" id="KW-1185">Reference proteome</keyword>
<dbReference type="RefSeq" id="WP_378042194.1">
    <property type="nucleotide sequence ID" value="NZ_JBHLWH010000032.1"/>
</dbReference>
<reference evidence="3 4" key="1">
    <citation type="submission" date="2024-09" db="EMBL/GenBank/DDBJ databases">
        <authorList>
            <person name="Sun Q."/>
            <person name="Mori K."/>
        </authorList>
    </citation>
    <scope>NUCLEOTIDE SEQUENCE [LARGE SCALE GENOMIC DNA]</scope>
    <source>
        <strain evidence="3 4">CCM 7609</strain>
    </source>
</reference>
<dbReference type="Proteomes" id="UP001589766">
    <property type="component" value="Unassembled WGS sequence"/>
</dbReference>
<keyword evidence="1" id="KW-0812">Transmembrane</keyword>
<name>A0ABV6F705_9MICC</name>
<proteinExistence type="predicted"/>
<keyword evidence="1" id="KW-1133">Transmembrane helix</keyword>
<feature type="transmembrane region" description="Helical" evidence="1">
    <location>
        <begin position="68"/>
        <end position="87"/>
    </location>
</feature>
<protein>
    <submittedName>
        <fullName evidence="3">Heparan-alpha-glucosaminide N-acetyltransferase domain-containing protein</fullName>
    </submittedName>
</protein>
<feature type="transmembrane region" description="Helical" evidence="1">
    <location>
        <begin position="173"/>
        <end position="197"/>
    </location>
</feature>
<evidence type="ECO:0000256" key="1">
    <source>
        <dbReference type="SAM" id="Phobius"/>
    </source>
</evidence>
<evidence type="ECO:0000313" key="4">
    <source>
        <dbReference type="Proteomes" id="UP001589766"/>
    </source>
</evidence>
<dbReference type="EMBL" id="JBHLWH010000032">
    <property type="protein sequence ID" value="MFC0249301.1"/>
    <property type="molecule type" value="Genomic_DNA"/>
</dbReference>
<feature type="transmembrane region" description="Helical" evidence="1">
    <location>
        <begin position="136"/>
        <end position="161"/>
    </location>
</feature>
<feature type="transmembrane region" description="Helical" evidence="1">
    <location>
        <begin position="301"/>
        <end position="319"/>
    </location>
</feature>
<comment type="caution">
    <text evidence="3">The sequence shown here is derived from an EMBL/GenBank/DDBJ whole genome shotgun (WGS) entry which is preliminary data.</text>
</comment>
<dbReference type="InterPro" id="IPR012429">
    <property type="entry name" value="HGSNAT_cat"/>
</dbReference>
<feature type="transmembrane region" description="Helical" evidence="1">
    <location>
        <begin position="6"/>
        <end position="24"/>
    </location>
</feature>
<accession>A0ABV6F705</accession>
<gene>
    <name evidence="3" type="ORF">ACFFIO_12420</name>
</gene>
<organism evidence="3 4">
    <name type="scientific">Citricoccus parietis</name>
    <dbReference type="NCBI Taxonomy" id="592307"/>
    <lineage>
        <taxon>Bacteria</taxon>
        <taxon>Bacillati</taxon>
        <taxon>Actinomycetota</taxon>
        <taxon>Actinomycetes</taxon>
        <taxon>Micrococcales</taxon>
        <taxon>Micrococcaceae</taxon>
        <taxon>Citricoccus</taxon>
    </lineage>
</organism>
<evidence type="ECO:0000259" key="2">
    <source>
        <dbReference type="Pfam" id="PF07786"/>
    </source>
</evidence>
<feature type="domain" description="Heparan-alpha-glucosaminide N-acetyltransferase catalytic" evidence="2">
    <location>
        <begin position="2"/>
        <end position="170"/>
    </location>
</feature>
<feature type="transmembrane region" description="Helical" evidence="1">
    <location>
        <begin position="243"/>
        <end position="262"/>
    </location>
</feature>
<dbReference type="Pfam" id="PF07786">
    <property type="entry name" value="HGSNAT_cat"/>
    <property type="match status" value="1"/>
</dbReference>
<evidence type="ECO:0000313" key="3">
    <source>
        <dbReference type="EMBL" id="MFC0249301.1"/>
    </source>
</evidence>
<feature type="transmembrane region" description="Helical" evidence="1">
    <location>
        <begin position="94"/>
        <end position="116"/>
    </location>
</feature>
<feature type="transmembrane region" description="Helical" evidence="1">
    <location>
        <begin position="269"/>
        <end position="289"/>
    </location>
</feature>
<feature type="transmembrane region" description="Helical" evidence="1">
    <location>
        <begin position="44"/>
        <end position="62"/>
    </location>
</feature>